<gene>
    <name evidence="1" type="ORF">ALMOND_2B027315</name>
</gene>
<evidence type="ECO:0000313" key="1">
    <source>
        <dbReference type="EMBL" id="VVA41840.1"/>
    </source>
</evidence>
<dbReference type="EMBL" id="CABIKO010001570">
    <property type="protein sequence ID" value="VVA41840.1"/>
    <property type="molecule type" value="Genomic_DNA"/>
</dbReference>
<dbReference type="AlphaFoldDB" id="A0A5E4GQ56"/>
<feature type="non-terminal residue" evidence="1">
    <location>
        <position position="1"/>
    </location>
</feature>
<dbReference type="Gramene" id="VVA41840">
    <property type="protein sequence ID" value="VVA41840"/>
    <property type="gene ID" value="Prudul26B027315"/>
</dbReference>
<reference evidence="2" key="1">
    <citation type="journal article" date="2020" name="Plant J.">
        <title>Transposons played a major role in the diversification between the closely related almond and peach genomes: results from the almond genome sequence.</title>
        <authorList>
            <person name="Alioto T."/>
            <person name="Alexiou K.G."/>
            <person name="Bardil A."/>
            <person name="Barteri F."/>
            <person name="Castanera R."/>
            <person name="Cruz F."/>
            <person name="Dhingra A."/>
            <person name="Duval H."/>
            <person name="Fernandez I Marti A."/>
            <person name="Frias L."/>
            <person name="Galan B."/>
            <person name="Garcia J.L."/>
            <person name="Howad W."/>
            <person name="Gomez-Garrido J."/>
            <person name="Gut M."/>
            <person name="Julca I."/>
            <person name="Morata J."/>
            <person name="Puigdomenech P."/>
            <person name="Ribeca P."/>
            <person name="Rubio Cabetas M.J."/>
            <person name="Vlasova A."/>
            <person name="Wirthensohn M."/>
            <person name="Garcia-Mas J."/>
            <person name="Gabaldon T."/>
            <person name="Casacuberta J.M."/>
            <person name="Arus P."/>
        </authorList>
    </citation>
    <scope>NUCLEOTIDE SEQUENCE [LARGE SCALE GENOMIC DNA]</scope>
    <source>
        <strain evidence="2">cv. Texas</strain>
    </source>
</reference>
<accession>A0A5E4GQ56</accession>
<feature type="non-terminal residue" evidence="1">
    <location>
        <position position="83"/>
    </location>
</feature>
<dbReference type="InParanoid" id="A0A5E4GQ56"/>
<organism evidence="1 2">
    <name type="scientific">Prunus dulcis</name>
    <name type="common">Almond</name>
    <name type="synonym">Amygdalus dulcis</name>
    <dbReference type="NCBI Taxonomy" id="3755"/>
    <lineage>
        <taxon>Eukaryota</taxon>
        <taxon>Viridiplantae</taxon>
        <taxon>Streptophyta</taxon>
        <taxon>Embryophyta</taxon>
        <taxon>Tracheophyta</taxon>
        <taxon>Spermatophyta</taxon>
        <taxon>Magnoliopsida</taxon>
        <taxon>eudicotyledons</taxon>
        <taxon>Gunneridae</taxon>
        <taxon>Pentapetalae</taxon>
        <taxon>rosids</taxon>
        <taxon>fabids</taxon>
        <taxon>Rosales</taxon>
        <taxon>Rosaceae</taxon>
        <taxon>Amygdaloideae</taxon>
        <taxon>Amygdaleae</taxon>
        <taxon>Prunus</taxon>
    </lineage>
</organism>
<evidence type="ECO:0000313" key="2">
    <source>
        <dbReference type="Proteomes" id="UP000327085"/>
    </source>
</evidence>
<protein>
    <submittedName>
        <fullName evidence="1">Uncharacterized protein</fullName>
    </submittedName>
</protein>
<sequence length="83" mass="9254">GLAWTAYEAFSTLCCSGHYLLPHRQELGWKSRAAVRKKCLTASASESCHKTIFHGSFHSARLKVVEAFGSSESRLRQQQVSAR</sequence>
<dbReference type="Proteomes" id="UP000327085">
    <property type="component" value="Unassembled WGS sequence"/>
</dbReference>
<proteinExistence type="predicted"/>
<name>A0A5E4GQ56_PRUDU</name>